<protein>
    <submittedName>
        <fullName evidence="1">Uncharacterized protein</fullName>
    </submittedName>
</protein>
<proteinExistence type="predicted"/>
<evidence type="ECO:0000313" key="1">
    <source>
        <dbReference type="EMBL" id="ADM73578.1"/>
    </source>
</evidence>
<accession>E0YIQ7</accession>
<keyword evidence="2" id="KW-1185">Reference proteome</keyword>
<dbReference type="Proteomes" id="UP000002234">
    <property type="component" value="Segment"/>
</dbReference>
<organism evidence="1 2">
    <name type="scientific">Lactococcus phage 949</name>
    <dbReference type="NCBI Taxonomy" id="881953"/>
    <lineage>
        <taxon>Viruses</taxon>
        <taxon>Duplodnaviria</taxon>
        <taxon>Heunggongvirae</taxon>
        <taxon>Uroviricota</taxon>
        <taxon>Caudoviricetes</taxon>
        <taxon>Audreyjarvisvirus</taxon>
        <taxon>Audreyjarvisvirus av949</taxon>
    </lineage>
</organism>
<dbReference type="RefSeq" id="YP_004306180.1">
    <property type="nucleotide sequence ID" value="NC_015263.1"/>
</dbReference>
<dbReference type="KEGG" id="vg:10358845"/>
<name>E0YIQ7_9CAUD</name>
<dbReference type="GeneID" id="10358845"/>
<dbReference type="EMBL" id="HM029250">
    <property type="protein sequence ID" value="ADM73578.1"/>
    <property type="molecule type" value="Genomic_DNA"/>
</dbReference>
<sequence length="32" mass="3613">MKETVAVILIWVGAVGVYGFTKEEIERWSGDE</sequence>
<reference evidence="1 2" key="1">
    <citation type="journal article" date="2010" name="Appl. Environ. Microbiol.">
        <title>Characterization of Lactococcus lactis phage 949 and comparison with other lactococcal phages.</title>
        <authorList>
            <person name="Samson J.E."/>
            <person name="Moineau S."/>
        </authorList>
    </citation>
    <scope>NUCLEOTIDE SEQUENCE [LARGE SCALE GENOMIC DNA]</scope>
</reference>
<evidence type="ECO:0000313" key="2">
    <source>
        <dbReference type="Proteomes" id="UP000002234"/>
    </source>
</evidence>